<keyword evidence="1" id="KW-1133">Transmembrane helix</keyword>
<keyword evidence="3" id="KW-1185">Reference proteome</keyword>
<organism evidence="2 3">
    <name type="scientific">Cryobacterium lactosi</name>
    <dbReference type="NCBI Taxonomy" id="1259202"/>
    <lineage>
        <taxon>Bacteria</taxon>
        <taxon>Bacillati</taxon>
        <taxon>Actinomycetota</taxon>
        <taxon>Actinomycetes</taxon>
        <taxon>Micrococcales</taxon>
        <taxon>Microbacteriaceae</taxon>
        <taxon>Cryobacterium</taxon>
    </lineage>
</organism>
<evidence type="ECO:0000256" key="1">
    <source>
        <dbReference type="SAM" id="Phobius"/>
    </source>
</evidence>
<feature type="transmembrane region" description="Helical" evidence="1">
    <location>
        <begin position="6"/>
        <end position="27"/>
    </location>
</feature>
<dbReference type="AlphaFoldDB" id="A0A4R9BNL3"/>
<keyword evidence="1" id="KW-0812">Transmembrane</keyword>
<accession>A0A4R9BNL3</accession>
<evidence type="ECO:0000313" key="2">
    <source>
        <dbReference type="EMBL" id="TFD86955.1"/>
    </source>
</evidence>
<keyword evidence="1" id="KW-0472">Membrane</keyword>
<comment type="caution">
    <text evidence="2">The sequence shown here is derived from an EMBL/GenBank/DDBJ whole genome shotgun (WGS) entry which is preliminary data.</text>
</comment>
<dbReference type="Proteomes" id="UP000298468">
    <property type="component" value="Unassembled WGS sequence"/>
</dbReference>
<sequence>MDFARIVVIILYAAGLVLPVLGAFLLVRRANQTIRVQEAGLATSARLFDEWLEEASHYELAGSRNEKVNRRRNEVNEKFDALFKAEGLITPNGLNADPTGDRAVIRALRFAAKGNGGNAMIVGIGLVASTIASVWALYLPAA</sequence>
<name>A0A4R9BNL3_9MICO</name>
<evidence type="ECO:0000313" key="3">
    <source>
        <dbReference type="Proteomes" id="UP000298468"/>
    </source>
</evidence>
<feature type="transmembrane region" description="Helical" evidence="1">
    <location>
        <begin position="119"/>
        <end position="138"/>
    </location>
</feature>
<proteinExistence type="predicted"/>
<reference evidence="2 3" key="1">
    <citation type="submission" date="2019-03" db="EMBL/GenBank/DDBJ databases">
        <title>Genomics of glacier-inhabiting Cryobacterium strains.</title>
        <authorList>
            <person name="Liu Q."/>
            <person name="Xin Y.-H."/>
        </authorList>
    </citation>
    <scope>NUCLEOTIDE SEQUENCE [LARGE SCALE GENOMIC DNA]</scope>
    <source>
        <strain evidence="2 3">Sr59</strain>
    </source>
</reference>
<protein>
    <submittedName>
        <fullName evidence="2">Uncharacterized protein</fullName>
    </submittedName>
</protein>
<gene>
    <name evidence="2" type="ORF">E3T61_13860</name>
</gene>
<dbReference type="RefSeq" id="WP_134641437.1">
    <property type="nucleotide sequence ID" value="NZ_SOHM01000031.1"/>
</dbReference>
<dbReference type="EMBL" id="SOHM01000031">
    <property type="protein sequence ID" value="TFD86955.1"/>
    <property type="molecule type" value="Genomic_DNA"/>
</dbReference>